<dbReference type="GO" id="GO:0006121">
    <property type="term" value="P:mitochondrial electron transport, succinate to ubiquinone"/>
    <property type="evidence" value="ECO:0007669"/>
    <property type="project" value="TreeGrafter"/>
</dbReference>
<keyword evidence="11" id="KW-0408">Iron</keyword>
<dbReference type="GO" id="GO:0006099">
    <property type="term" value="P:tricarboxylic acid cycle"/>
    <property type="evidence" value="ECO:0007669"/>
    <property type="project" value="UniProtKB-KW"/>
</dbReference>
<keyword evidence="6 12" id="KW-0809">Transit peptide</keyword>
<evidence type="ECO:0000313" key="13">
    <source>
        <dbReference type="Proteomes" id="UP000694867"/>
    </source>
</evidence>
<evidence type="ECO:0000313" key="14">
    <source>
        <dbReference type="RefSeq" id="XP_003741116.1"/>
    </source>
</evidence>
<comment type="function">
    <text evidence="12">Membrane-anchoring subunit of succinate dehydrogenase (SDH) that is involved in complex II of the mitochondrial electron transport chain and is responsible for transferring electrons from succinate to ubiquinone (coenzyme Q).</text>
</comment>
<evidence type="ECO:0000256" key="4">
    <source>
        <dbReference type="ARBA" id="ARBA00022692"/>
    </source>
</evidence>
<dbReference type="PANTHER" id="PTHR13337">
    <property type="entry name" value="SUCCINATE DEHYDROGENASE"/>
    <property type="match status" value="1"/>
</dbReference>
<dbReference type="GeneID" id="100900443"/>
<feature type="transmembrane region" description="Helical" evidence="12">
    <location>
        <begin position="103"/>
        <end position="122"/>
    </location>
</feature>
<dbReference type="KEGG" id="goe:100900443"/>
<evidence type="ECO:0000256" key="1">
    <source>
        <dbReference type="ARBA" id="ARBA00004448"/>
    </source>
</evidence>
<keyword evidence="12" id="KW-0249">Electron transport</keyword>
<keyword evidence="7 12" id="KW-1133">Transmembrane helix</keyword>
<keyword evidence="3 12" id="KW-0813">Transport</keyword>
<keyword evidence="12" id="KW-0816">Tricarboxylic acid cycle</keyword>
<keyword evidence="12" id="KW-0349">Heme</keyword>
<evidence type="ECO:0000256" key="8">
    <source>
        <dbReference type="ARBA" id="ARBA00023128"/>
    </source>
</evidence>
<evidence type="ECO:0000256" key="11">
    <source>
        <dbReference type="PIRSR" id="PIRSR607992-2"/>
    </source>
</evidence>
<dbReference type="Proteomes" id="UP000694867">
    <property type="component" value="Unplaced"/>
</dbReference>
<dbReference type="PANTHER" id="PTHR13337:SF2">
    <property type="entry name" value="SUCCINATE DEHYDROGENASE [UBIQUINONE] CYTOCHROME B SMALL SUBUNIT, MITOCHONDRIAL"/>
    <property type="match status" value="1"/>
</dbReference>
<dbReference type="CDD" id="cd03496">
    <property type="entry name" value="SQR_TypeC_CybS"/>
    <property type="match status" value="1"/>
</dbReference>
<comment type="subcellular location">
    <subcellularLocation>
        <location evidence="1 12">Mitochondrion inner membrane</location>
        <topology evidence="1 12">Multi-pass membrane protein</topology>
    </subcellularLocation>
</comment>
<keyword evidence="5 12" id="KW-0999">Mitochondrion inner membrane</keyword>
<evidence type="ECO:0000256" key="9">
    <source>
        <dbReference type="ARBA" id="ARBA00023136"/>
    </source>
</evidence>
<proteinExistence type="inferred from homology"/>
<keyword evidence="8 12" id="KW-0496">Mitochondrion</keyword>
<dbReference type="InterPro" id="IPR007992">
    <property type="entry name" value="CybS"/>
</dbReference>
<comment type="caution">
    <text evidence="12">Lacks conserved residue(s) required for the propagation of feature annotation.</text>
</comment>
<feature type="transmembrane region" description="Helical" evidence="12">
    <location>
        <begin position="69"/>
        <end position="91"/>
    </location>
</feature>
<dbReference type="CTD" id="6392"/>
<dbReference type="GO" id="GO:0005743">
    <property type="term" value="C:mitochondrial inner membrane"/>
    <property type="evidence" value="ECO:0007669"/>
    <property type="project" value="UniProtKB-SubCell"/>
</dbReference>
<dbReference type="Pfam" id="PF05328">
    <property type="entry name" value="CybS"/>
    <property type="match status" value="1"/>
</dbReference>
<keyword evidence="9 12" id="KW-0472">Membrane</keyword>
<dbReference type="GO" id="GO:0020037">
    <property type="term" value="F:heme binding"/>
    <property type="evidence" value="ECO:0007669"/>
    <property type="project" value="TreeGrafter"/>
</dbReference>
<feature type="binding site" evidence="10">
    <location>
        <position position="90"/>
    </location>
    <ligand>
        <name>a ubiquinone</name>
        <dbReference type="ChEBI" id="CHEBI:16389"/>
        <note>ligand shared with IP/SDHB</note>
    </ligand>
</feature>
<keyword evidence="13" id="KW-1185">Reference proteome</keyword>
<evidence type="ECO:0000256" key="3">
    <source>
        <dbReference type="ARBA" id="ARBA00022448"/>
    </source>
</evidence>
<name>A0AAJ6QR38_9ACAR</name>
<feature type="binding site" description="axial binding residue" evidence="11">
    <location>
        <position position="78"/>
    </location>
    <ligand>
        <name>heme b</name>
        <dbReference type="ChEBI" id="CHEBI:60344"/>
        <note>ligand shared with SDHC</note>
    </ligand>
    <ligandPart>
        <name>Fe</name>
        <dbReference type="ChEBI" id="CHEBI:18248"/>
    </ligandPart>
</feature>
<dbReference type="InterPro" id="IPR034804">
    <property type="entry name" value="SQR/QFR_C/D"/>
</dbReference>
<evidence type="ECO:0000256" key="7">
    <source>
        <dbReference type="ARBA" id="ARBA00022989"/>
    </source>
</evidence>
<evidence type="ECO:0000256" key="5">
    <source>
        <dbReference type="ARBA" id="ARBA00022792"/>
    </source>
</evidence>
<dbReference type="AlphaFoldDB" id="A0AAJ6QR38"/>
<dbReference type="RefSeq" id="XP_003741116.1">
    <property type="nucleotide sequence ID" value="XM_003741068.1"/>
</dbReference>
<keyword evidence="11 12" id="KW-0479">Metal-binding</keyword>
<evidence type="ECO:0000256" key="10">
    <source>
        <dbReference type="PIRSR" id="PIRSR607992-1"/>
    </source>
</evidence>
<evidence type="ECO:0000256" key="2">
    <source>
        <dbReference type="ARBA" id="ARBA00007294"/>
    </source>
</evidence>
<organism evidence="13 14">
    <name type="scientific">Galendromus occidentalis</name>
    <name type="common">western predatory mite</name>
    <dbReference type="NCBI Taxonomy" id="34638"/>
    <lineage>
        <taxon>Eukaryota</taxon>
        <taxon>Metazoa</taxon>
        <taxon>Ecdysozoa</taxon>
        <taxon>Arthropoda</taxon>
        <taxon>Chelicerata</taxon>
        <taxon>Arachnida</taxon>
        <taxon>Acari</taxon>
        <taxon>Parasitiformes</taxon>
        <taxon>Mesostigmata</taxon>
        <taxon>Gamasina</taxon>
        <taxon>Phytoseioidea</taxon>
        <taxon>Phytoseiidae</taxon>
        <taxon>Typhlodrominae</taxon>
        <taxon>Galendromus</taxon>
    </lineage>
</organism>
<dbReference type="Gene3D" id="1.20.1300.10">
    <property type="entry name" value="Fumarate reductase/succinate dehydrogenase, transmembrane subunit"/>
    <property type="match status" value="1"/>
</dbReference>
<evidence type="ECO:0000256" key="6">
    <source>
        <dbReference type="ARBA" id="ARBA00022946"/>
    </source>
</evidence>
<dbReference type="GO" id="GO:0048039">
    <property type="term" value="F:ubiquinone binding"/>
    <property type="evidence" value="ECO:0007669"/>
    <property type="project" value="TreeGrafter"/>
</dbReference>
<reference evidence="14" key="1">
    <citation type="submission" date="2025-08" db="UniProtKB">
        <authorList>
            <consortium name="RefSeq"/>
        </authorList>
    </citation>
    <scope>IDENTIFICATION</scope>
</reference>
<comment type="similarity">
    <text evidence="2 12">Belongs to the CybS family.</text>
</comment>
<protein>
    <recommendedName>
        <fullName evidence="12">Succinate dehydrogenase [ubiquinone] cytochrome b small subunit</fullName>
    </recommendedName>
</protein>
<evidence type="ECO:0000256" key="12">
    <source>
        <dbReference type="RuleBase" id="RU364031"/>
    </source>
</evidence>
<gene>
    <name evidence="14" type="primary">LOC100900443</name>
</gene>
<keyword evidence="4 12" id="KW-0812">Transmembrane</keyword>
<sequence>MSLLIRAMPRTALLRASILKSQPCLSALAKRESSTGNHTPLWTAERAVSAALIGVTPLALAMPNPATNFLLSLALTAHIHWGMEAIAVDYVRARVVGSVLPKLAMGAVYGLSFATLGGLMYFNFTDVGLANAILMFWKL</sequence>
<accession>A0AAJ6QR38</accession>
<dbReference type="GO" id="GO:0046872">
    <property type="term" value="F:metal ion binding"/>
    <property type="evidence" value="ECO:0007669"/>
    <property type="project" value="UniProtKB-KW"/>
</dbReference>